<evidence type="ECO:0000259" key="1">
    <source>
        <dbReference type="SMART" id="SM00670"/>
    </source>
</evidence>
<protein>
    <submittedName>
        <fullName evidence="2">Toxin-antitoxin system toxin component, PIN family</fullName>
    </submittedName>
</protein>
<dbReference type="Proteomes" id="UP001169027">
    <property type="component" value="Unassembled WGS sequence"/>
</dbReference>
<dbReference type="RefSeq" id="WP_301815939.1">
    <property type="nucleotide sequence ID" value="NZ_JAUJZH010000042.1"/>
</dbReference>
<gene>
    <name evidence="2" type="ORF">Q2T77_35170</name>
</gene>
<dbReference type="PANTHER" id="PTHR34610">
    <property type="entry name" value="SSL7007 PROTEIN"/>
    <property type="match status" value="1"/>
</dbReference>
<accession>A0ABT8SH05</accession>
<comment type="caution">
    <text evidence="2">The sequence shown here is derived from an EMBL/GenBank/DDBJ whole genome shotgun (WGS) entry which is preliminary data.</text>
</comment>
<dbReference type="NCBIfam" id="TIGR00305">
    <property type="entry name" value="putative toxin-antitoxin system toxin component, PIN family"/>
    <property type="match status" value="1"/>
</dbReference>
<name>A0ABT8SH05_9BURK</name>
<dbReference type="SMART" id="SM00670">
    <property type="entry name" value="PINc"/>
    <property type="match status" value="1"/>
</dbReference>
<proteinExistence type="predicted"/>
<dbReference type="PANTHER" id="PTHR34610:SF4">
    <property type="entry name" value="SLL8027 PROTEIN"/>
    <property type="match status" value="1"/>
</dbReference>
<reference evidence="2" key="1">
    <citation type="submission" date="2023-06" db="EMBL/GenBank/DDBJ databases">
        <authorList>
            <person name="Jiang Y."/>
            <person name="Liu Q."/>
        </authorList>
    </citation>
    <scope>NUCLEOTIDE SEQUENCE</scope>
    <source>
        <strain evidence="2">CGMCC 1.12090</strain>
    </source>
</reference>
<feature type="domain" description="PIN" evidence="1">
    <location>
        <begin position="1"/>
        <end position="113"/>
    </location>
</feature>
<dbReference type="Pfam" id="PF13470">
    <property type="entry name" value="PIN_3"/>
    <property type="match status" value="1"/>
</dbReference>
<sequence length="137" mass="14509">MRLLLDTNLLISGTISAGLPRQLLDAARAGDFELCTSEHLLAELQRVIGRTKFANRLAGQTSIVADLRKLATVVTPASVPRVVPTDADDDHVLAAALAGAVDLIASGDLRDLLPLGSYAGIPIITAREAWERLAPHP</sequence>
<keyword evidence="3" id="KW-1185">Reference proteome</keyword>
<dbReference type="SUPFAM" id="SSF88723">
    <property type="entry name" value="PIN domain-like"/>
    <property type="match status" value="1"/>
</dbReference>
<dbReference type="EMBL" id="JAUKVY010000042">
    <property type="protein sequence ID" value="MDO1537497.1"/>
    <property type="molecule type" value="Genomic_DNA"/>
</dbReference>
<evidence type="ECO:0000313" key="2">
    <source>
        <dbReference type="EMBL" id="MDO1537497.1"/>
    </source>
</evidence>
<dbReference type="InterPro" id="IPR002716">
    <property type="entry name" value="PIN_dom"/>
</dbReference>
<dbReference type="InterPro" id="IPR002850">
    <property type="entry name" value="PIN_toxin-like"/>
</dbReference>
<evidence type="ECO:0000313" key="3">
    <source>
        <dbReference type="Proteomes" id="UP001169027"/>
    </source>
</evidence>
<dbReference type="InterPro" id="IPR029060">
    <property type="entry name" value="PIN-like_dom_sf"/>
</dbReference>
<organism evidence="2 3">
    <name type="scientific">Variovorax ginsengisoli</name>
    <dbReference type="NCBI Taxonomy" id="363844"/>
    <lineage>
        <taxon>Bacteria</taxon>
        <taxon>Pseudomonadati</taxon>
        <taxon>Pseudomonadota</taxon>
        <taxon>Betaproteobacteria</taxon>
        <taxon>Burkholderiales</taxon>
        <taxon>Comamonadaceae</taxon>
        <taxon>Variovorax</taxon>
    </lineage>
</organism>